<name>A0A9W6CR31_XANFL</name>
<keyword evidence="7 9" id="KW-0460">Magnesium</keyword>
<comment type="subunit">
    <text evidence="9">Homotetramer.</text>
</comment>
<dbReference type="GO" id="GO:0006002">
    <property type="term" value="P:fructose 6-phosphate metabolic process"/>
    <property type="evidence" value="ECO:0007669"/>
    <property type="project" value="TreeGrafter"/>
</dbReference>
<evidence type="ECO:0000256" key="7">
    <source>
        <dbReference type="ARBA" id="ARBA00022842"/>
    </source>
</evidence>
<evidence type="ECO:0000256" key="1">
    <source>
        <dbReference type="ARBA" id="ARBA00001273"/>
    </source>
</evidence>
<reference evidence="13" key="1">
    <citation type="submission" date="2022-12" db="EMBL/GenBank/DDBJ databases">
        <title>Reference genome sequencing for broad-spectrum identification of bacterial and archaeal isolates by mass spectrometry.</title>
        <authorList>
            <person name="Sekiguchi Y."/>
            <person name="Tourlousse D.M."/>
        </authorList>
    </citation>
    <scope>NUCLEOTIDE SEQUENCE</scope>
    <source>
        <strain evidence="13">301</strain>
    </source>
</reference>
<evidence type="ECO:0000256" key="8">
    <source>
        <dbReference type="ARBA" id="ARBA00023277"/>
    </source>
</evidence>
<gene>
    <name evidence="9 13" type="primary">fbp</name>
    <name evidence="14" type="ORF">GGQ86_004227</name>
    <name evidence="13" type="ORF">XFLAVUS301_42650</name>
</gene>
<keyword evidence="8 9" id="KW-0119">Carbohydrate metabolism</keyword>
<dbReference type="GeneID" id="95765040"/>
<comment type="subcellular location">
    <subcellularLocation>
        <location evidence="9">Cytoplasm</location>
    </subcellularLocation>
</comment>
<dbReference type="Pfam" id="PF18913">
    <property type="entry name" value="FBPase_C"/>
    <property type="match status" value="1"/>
</dbReference>
<evidence type="ECO:0000313" key="15">
    <source>
        <dbReference type="Proteomes" id="UP001144397"/>
    </source>
</evidence>
<dbReference type="InterPro" id="IPR028343">
    <property type="entry name" value="FBPtase"/>
</dbReference>
<keyword evidence="5 9" id="KW-0479">Metal-binding</keyword>
<dbReference type="PIRSF" id="PIRSF000904">
    <property type="entry name" value="FBPtase_SBPase"/>
    <property type="match status" value="1"/>
</dbReference>
<dbReference type="Proteomes" id="UP001245370">
    <property type="component" value="Unassembled WGS sequence"/>
</dbReference>
<evidence type="ECO:0000256" key="9">
    <source>
        <dbReference type="HAMAP-Rule" id="MF_01855"/>
    </source>
</evidence>
<dbReference type="GO" id="GO:0005986">
    <property type="term" value="P:sucrose biosynthetic process"/>
    <property type="evidence" value="ECO:0007669"/>
    <property type="project" value="TreeGrafter"/>
</dbReference>
<dbReference type="NCBIfam" id="NF006780">
    <property type="entry name" value="PRK09293.1-4"/>
    <property type="match status" value="1"/>
</dbReference>
<reference evidence="14 16" key="2">
    <citation type="submission" date="2023-07" db="EMBL/GenBank/DDBJ databases">
        <title>Genomic Encyclopedia of Type Strains, Phase IV (KMG-IV): sequencing the most valuable type-strain genomes for metagenomic binning, comparative biology and taxonomic classification.</title>
        <authorList>
            <person name="Goeker M."/>
        </authorList>
    </citation>
    <scope>NUCLEOTIDE SEQUENCE [LARGE SCALE GENOMIC DNA]</scope>
    <source>
        <strain evidence="14 16">DSM 338</strain>
    </source>
</reference>
<dbReference type="EMBL" id="BSDO01000008">
    <property type="protein sequence ID" value="GLI24591.1"/>
    <property type="molecule type" value="Genomic_DNA"/>
</dbReference>
<dbReference type="InterPro" id="IPR044015">
    <property type="entry name" value="FBPase_C_dom"/>
</dbReference>
<feature type="binding site" evidence="9">
    <location>
        <position position="129"/>
    </location>
    <ligand>
        <name>Mg(2+)</name>
        <dbReference type="ChEBI" id="CHEBI:18420"/>
        <label>1</label>
    </ligand>
</feature>
<comment type="catalytic activity">
    <reaction evidence="1 9">
        <text>beta-D-fructose 1,6-bisphosphate + H2O = beta-D-fructose 6-phosphate + phosphate</text>
        <dbReference type="Rhea" id="RHEA:11064"/>
        <dbReference type="ChEBI" id="CHEBI:15377"/>
        <dbReference type="ChEBI" id="CHEBI:32966"/>
        <dbReference type="ChEBI" id="CHEBI:43474"/>
        <dbReference type="ChEBI" id="CHEBI:57634"/>
        <dbReference type="EC" id="3.1.3.11"/>
    </reaction>
</comment>
<dbReference type="FunFam" id="3.40.190.80:FF:000011">
    <property type="entry name" value="Fructose-1,6-bisphosphatase class 1"/>
    <property type="match status" value="1"/>
</dbReference>
<keyword evidence="4 9" id="KW-0963">Cytoplasm</keyword>
<feature type="domain" description="Fructose-1-6-bisphosphatase class I N-terminal" evidence="11">
    <location>
        <begin position="45"/>
        <end position="205"/>
    </location>
</feature>
<dbReference type="PANTHER" id="PTHR11556:SF35">
    <property type="entry name" value="SEDOHEPTULOSE-1,7-BISPHOSPHATASE, CHLOROPLASTIC"/>
    <property type="match status" value="1"/>
</dbReference>
<dbReference type="EC" id="3.1.3.11" evidence="9"/>
<feature type="binding site" evidence="9">
    <location>
        <begin position="130"/>
        <end position="133"/>
    </location>
    <ligand>
        <name>substrate</name>
    </ligand>
</feature>
<feature type="binding site" evidence="9">
    <location>
        <position position="127"/>
    </location>
    <ligand>
        <name>Mg(2+)</name>
        <dbReference type="ChEBI" id="CHEBI:18420"/>
        <label>2</label>
    </ligand>
</feature>
<dbReference type="GO" id="GO:0006094">
    <property type="term" value="P:gluconeogenesis"/>
    <property type="evidence" value="ECO:0007669"/>
    <property type="project" value="UniProtKB-UniRule"/>
</dbReference>
<dbReference type="PIRSF" id="PIRSF500210">
    <property type="entry name" value="FBPtase"/>
    <property type="match status" value="1"/>
</dbReference>
<keyword evidence="16" id="KW-1185">Reference proteome</keyword>
<organism evidence="13 15">
    <name type="scientific">Xanthobacter flavus</name>
    <dbReference type="NCBI Taxonomy" id="281"/>
    <lineage>
        <taxon>Bacteria</taxon>
        <taxon>Pseudomonadati</taxon>
        <taxon>Pseudomonadota</taxon>
        <taxon>Alphaproteobacteria</taxon>
        <taxon>Hyphomicrobiales</taxon>
        <taxon>Xanthobacteraceae</taxon>
        <taxon>Xanthobacter</taxon>
    </lineage>
</organism>
<evidence type="ECO:0000313" key="14">
    <source>
        <dbReference type="EMBL" id="MDR6335731.1"/>
    </source>
</evidence>
<dbReference type="Proteomes" id="UP001144397">
    <property type="component" value="Unassembled WGS sequence"/>
</dbReference>
<dbReference type="PRINTS" id="PR00115">
    <property type="entry name" value="F16BPHPHTASE"/>
</dbReference>
<evidence type="ECO:0000313" key="13">
    <source>
        <dbReference type="EMBL" id="GLI24591.1"/>
    </source>
</evidence>
<dbReference type="CDD" id="cd00354">
    <property type="entry name" value="FBPase"/>
    <property type="match status" value="1"/>
</dbReference>
<accession>A0A9W6CR31</accession>
<dbReference type="Gene3D" id="3.40.190.80">
    <property type="match status" value="1"/>
</dbReference>
<dbReference type="SUPFAM" id="SSF56655">
    <property type="entry name" value="Carbohydrate phosphatase"/>
    <property type="match status" value="1"/>
</dbReference>
<dbReference type="GO" id="GO:0005829">
    <property type="term" value="C:cytosol"/>
    <property type="evidence" value="ECO:0007669"/>
    <property type="project" value="TreeGrafter"/>
</dbReference>
<evidence type="ECO:0000256" key="2">
    <source>
        <dbReference type="ARBA" id="ARBA00005215"/>
    </source>
</evidence>
<comment type="caution">
    <text evidence="9">Lacks conserved residue(s) required for the propagation of feature annotation.</text>
</comment>
<feature type="binding site" evidence="9">
    <location>
        <begin position="273"/>
        <end position="275"/>
    </location>
    <ligand>
        <name>substrate</name>
    </ligand>
</feature>
<dbReference type="GO" id="GO:0000287">
    <property type="term" value="F:magnesium ion binding"/>
    <property type="evidence" value="ECO:0007669"/>
    <property type="project" value="UniProtKB-UniRule"/>
</dbReference>
<dbReference type="NCBIfam" id="NF006779">
    <property type="entry name" value="PRK09293.1-3"/>
    <property type="match status" value="1"/>
</dbReference>
<protein>
    <recommendedName>
        <fullName evidence="9">Fructose-1,6-bisphosphatase class 1</fullName>
        <shortName evidence="9">FBPase class 1</shortName>
        <ecNumber evidence="9">3.1.3.11</ecNumber>
    </recommendedName>
    <alternativeName>
        <fullName evidence="9">D-fructose-1,6-bisphosphate 1-phosphohydrolase class 1</fullName>
    </alternativeName>
</protein>
<feature type="binding site" evidence="9">
    <location>
        <position position="130"/>
    </location>
    <ligand>
        <name>Mg(2+)</name>
        <dbReference type="ChEBI" id="CHEBI:18420"/>
        <label>2</label>
    </ligand>
</feature>
<comment type="pathway">
    <text evidence="2">Carbohydrate biosynthesis; Calvin cycle.</text>
</comment>
<evidence type="ECO:0000256" key="10">
    <source>
        <dbReference type="RuleBase" id="RU000508"/>
    </source>
</evidence>
<dbReference type="InterPro" id="IPR020548">
    <property type="entry name" value="Fructose_bisphosphatase_AS"/>
</dbReference>
<evidence type="ECO:0000256" key="3">
    <source>
        <dbReference type="ARBA" id="ARBA00010941"/>
    </source>
</evidence>
<dbReference type="RefSeq" id="WP_229646023.1">
    <property type="nucleotide sequence ID" value="NZ_BSDO01000008.1"/>
</dbReference>
<feature type="binding site" evidence="9">
    <location>
        <position position="221"/>
    </location>
    <ligand>
        <name>substrate</name>
    </ligand>
</feature>
<feature type="binding site" evidence="9">
    <location>
        <position position="293"/>
    </location>
    <ligand>
        <name>Mg(2+)</name>
        <dbReference type="ChEBI" id="CHEBI:18420"/>
        <label>2</label>
    </ligand>
</feature>
<feature type="binding site" evidence="9">
    <location>
        <position position="127"/>
    </location>
    <ligand>
        <name>Mg(2+)</name>
        <dbReference type="ChEBI" id="CHEBI:18420"/>
        <label>1</label>
    </ligand>
</feature>
<evidence type="ECO:0000256" key="6">
    <source>
        <dbReference type="ARBA" id="ARBA00022801"/>
    </source>
</evidence>
<feature type="domain" description="Fructose-1-6-bisphosphatase class 1 C-terminal" evidence="12">
    <location>
        <begin position="213"/>
        <end position="344"/>
    </location>
</feature>
<dbReference type="GO" id="GO:0030388">
    <property type="term" value="P:fructose 1,6-bisphosphate metabolic process"/>
    <property type="evidence" value="ECO:0007669"/>
    <property type="project" value="TreeGrafter"/>
</dbReference>
<dbReference type="InterPro" id="IPR000146">
    <property type="entry name" value="FBPase_class-1"/>
</dbReference>
<proteinExistence type="inferred from homology"/>
<dbReference type="PANTHER" id="PTHR11556">
    <property type="entry name" value="FRUCTOSE-1,6-BISPHOSPHATASE-RELATED"/>
    <property type="match status" value="1"/>
</dbReference>
<sequence>MLEPNADHRAAVAQAAGVAASRITLTVMLDEWAGADARRRAVADTVCALATGCASLAAAIAEGPLAGDLARTLSSGEAGEGQKALDVISNDIVIGALKAAPVAGVASEENDAPVLLDPTAPLLVAIDPLDGSSNIDTDISVGTIFAVFPRPEGADASEPSAFLQNGRDMLAAGYVVYGPHTAMMLTLGAGTWHFALDRAGLFRLVDAEVKVKEGAAEFAINMSNYHHWDVPVRDYVDDCLAGKKGPRERDFNMRWVASMVADAHRIFQRGGIYLYPGDGRKGYTHGRLRLLYEAFPVAFLMEQASGSATDGRGAILDLTADALHQRVPFIFGSRDEVARVSRYHLEPNGHGERSPLFARRGLFI</sequence>
<comment type="similarity">
    <text evidence="3 9 10">Belongs to the FBPase class 1 family.</text>
</comment>
<evidence type="ECO:0000256" key="5">
    <source>
        <dbReference type="ARBA" id="ARBA00022723"/>
    </source>
</evidence>
<dbReference type="GO" id="GO:0042132">
    <property type="term" value="F:fructose 1,6-bisphosphate 1-phosphatase activity"/>
    <property type="evidence" value="ECO:0007669"/>
    <property type="project" value="UniProtKB-UniRule"/>
</dbReference>
<evidence type="ECO:0000259" key="11">
    <source>
        <dbReference type="Pfam" id="PF00316"/>
    </source>
</evidence>
<evidence type="ECO:0000256" key="4">
    <source>
        <dbReference type="ARBA" id="ARBA00022490"/>
    </source>
</evidence>
<dbReference type="PROSITE" id="PS00124">
    <property type="entry name" value="FBPASE"/>
    <property type="match status" value="1"/>
</dbReference>
<dbReference type="GO" id="GO:0006000">
    <property type="term" value="P:fructose metabolic process"/>
    <property type="evidence" value="ECO:0007669"/>
    <property type="project" value="TreeGrafter"/>
</dbReference>
<dbReference type="Pfam" id="PF00316">
    <property type="entry name" value="FBPase"/>
    <property type="match status" value="1"/>
</dbReference>
<dbReference type="HAMAP" id="MF_01855">
    <property type="entry name" value="FBPase_class1"/>
    <property type="match status" value="1"/>
</dbReference>
<dbReference type="AlphaFoldDB" id="A0A9W6CR31"/>
<comment type="caution">
    <text evidence="13">The sequence shown here is derived from an EMBL/GenBank/DDBJ whole genome shotgun (WGS) entry which is preliminary data.</text>
</comment>
<dbReference type="InterPro" id="IPR033391">
    <property type="entry name" value="FBPase_N"/>
</dbReference>
<evidence type="ECO:0000259" key="12">
    <source>
        <dbReference type="Pfam" id="PF18913"/>
    </source>
</evidence>
<feature type="binding site" evidence="9">
    <location>
        <position position="108"/>
    </location>
    <ligand>
        <name>Mg(2+)</name>
        <dbReference type="ChEBI" id="CHEBI:18420"/>
        <label>1</label>
    </ligand>
</feature>
<dbReference type="EMBL" id="JAVDPY010000008">
    <property type="protein sequence ID" value="MDR6335731.1"/>
    <property type="molecule type" value="Genomic_DNA"/>
</dbReference>
<keyword evidence="6 9" id="KW-0378">Hydrolase</keyword>
<dbReference type="Gene3D" id="3.30.540.10">
    <property type="entry name" value="Fructose-1,6-Bisphosphatase, subunit A, domain 1"/>
    <property type="match status" value="1"/>
</dbReference>
<evidence type="ECO:0000313" key="16">
    <source>
        <dbReference type="Proteomes" id="UP001245370"/>
    </source>
</evidence>
<comment type="cofactor">
    <cofactor evidence="9">
        <name>Mg(2+)</name>
        <dbReference type="ChEBI" id="CHEBI:18420"/>
    </cofactor>
    <text evidence="9">Binds 2 magnesium ions per subunit.</text>
</comment>